<gene>
    <name evidence="1" type="ordered locus">Cyast_1985</name>
</gene>
<dbReference type="BioCyc" id="CSTA292563:G1353-1992-MONOMER"/>
<proteinExistence type="predicted"/>
<dbReference type="HOGENOM" id="CLU_072499_0_0_3"/>
<dbReference type="KEGG" id="csn:Cyast_1985"/>
<dbReference type="Gene3D" id="3.90.550.10">
    <property type="entry name" value="Spore Coat Polysaccharide Biosynthesis Protein SpsA, Chain A"/>
    <property type="match status" value="1"/>
</dbReference>
<dbReference type="AlphaFoldDB" id="K9YP93"/>
<sequence length="340" mass="39672">MLHVTKGIYTVANDVVFDQLVAWLNSVEVNVGSQIPVYVMAYDDRTLRVKAEIEKRENVTFIDDKQLFKPWEDFSYRAWQGHPDALEIWKSKGIEGVNRIGMNRRYCAFDEKSPADKFVYFDADVLVLNSLDKIFQKLEQNDFVVYDFQYKDPSHIYNINSAKLHDIFPKKRIESEIFCAGFYGGKKGLFNPKQRDFIIEKLNQGDGEILYYQAPNQSLLNYMKMKLNIPVYNFALELPPEEKTGNSVTSSHFEYKNNVLYDKGVRLTYLHYIGVPSSVFTRVCAGENLDFPYRDIFLHYRYLHEPEKMPKFVGKPKPYNPPPTFMDKVLRKLGVNTKKG</sequence>
<keyword evidence="2" id="KW-1185">Reference proteome</keyword>
<dbReference type="SUPFAM" id="SSF53448">
    <property type="entry name" value="Nucleotide-diphospho-sugar transferases"/>
    <property type="match status" value="1"/>
</dbReference>
<dbReference type="STRING" id="292563.Cyast_1985"/>
<organism evidence="1 2">
    <name type="scientific">Cyanobacterium stanieri (strain ATCC 29140 / PCC 7202)</name>
    <dbReference type="NCBI Taxonomy" id="292563"/>
    <lineage>
        <taxon>Bacteria</taxon>
        <taxon>Bacillati</taxon>
        <taxon>Cyanobacteriota</taxon>
        <taxon>Cyanophyceae</taxon>
        <taxon>Oscillatoriophycideae</taxon>
        <taxon>Chroococcales</taxon>
        <taxon>Geminocystaceae</taxon>
        <taxon>Cyanobacterium</taxon>
    </lineage>
</organism>
<dbReference type="NCBIfam" id="NF045582">
    <property type="entry name" value="Npun_R2823_gen"/>
    <property type="match status" value="1"/>
</dbReference>
<name>K9YP93_CYASC</name>
<accession>K9YP93</accession>
<dbReference type="InterPro" id="IPR054619">
    <property type="entry name" value="Npun_R2821-like"/>
</dbReference>
<dbReference type="Proteomes" id="UP000010483">
    <property type="component" value="Chromosome"/>
</dbReference>
<evidence type="ECO:0000313" key="2">
    <source>
        <dbReference type="Proteomes" id="UP000010483"/>
    </source>
</evidence>
<dbReference type="InterPro" id="IPR029044">
    <property type="entry name" value="Nucleotide-diphossugar_trans"/>
</dbReference>
<reference evidence="2" key="1">
    <citation type="journal article" date="2013" name="Proc. Natl. Acad. Sci. U.S.A.">
        <title>Improving the coverage of the cyanobacterial phylum using diversity-driven genome sequencing.</title>
        <authorList>
            <person name="Shih P.M."/>
            <person name="Wu D."/>
            <person name="Latifi A."/>
            <person name="Axen S.D."/>
            <person name="Fewer D.P."/>
            <person name="Talla E."/>
            <person name="Calteau A."/>
            <person name="Cai F."/>
            <person name="Tandeau de Marsac N."/>
            <person name="Rippka R."/>
            <person name="Herdman M."/>
            <person name="Sivonen K."/>
            <person name="Coursin T."/>
            <person name="Laurent T."/>
            <person name="Goodwin L."/>
            <person name="Nolan M."/>
            <person name="Davenport K.W."/>
            <person name="Han C.S."/>
            <person name="Rubin E.M."/>
            <person name="Eisen J.A."/>
            <person name="Woyke T."/>
            <person name="Gugger M."/>
            <person name="Kerfeld C.A."/>
        </authorList>
    </citation>
    <scope>NUCLEOTIDE SEQUENCE [LARGE SCALE GENOMIC DNA]</scope>
    <source>
        <strain evidence="2">ATCC 29140 / PCC 7202</strain>
    </source>
</reference>
<evidence type="ECO:0000313" key="1">
    <source>
        <dbReference type="EMBL" id="AFZ47938.1"/>
    </source>
</evidence>
<dbReference type="PATRIC" id="fig|292563.3.peg.2076"/>
<dbReference type="GO" id="GO:0016740">
    <property type="term" value="F:transferase activity"/>
    <property type="evidence" value="ECO:0007669"/>
    <property type="project" value="UniProtKB-KW"/>
</dbReference>
<dbReference type="eggNOG" id="COG1442">
    <property type="taxonomic scope" value="Bacteria"/>
</dbReference>
<keyword evidence="1" id="KW-0808">Transferase</keyword>
<dbReference type="EMBL" id="CP003940">
    <property type="protein sequence ID" value="AFZ47938.1"/>
    <property type="molecule type" value="Genomic_DNA"/>
</dbReference>
<protein>
    <submittedName>
        <fullName evidence="1">Nucleotide-diphospho-sugar transferase superfamily protein</fullName>
    </submittedName>
</protein>